<accession>A0AC60R1I8</accession>
<sequence>DCDVPDKAQLEDKLDKLISNLPKYYLVNDTKLELLQGAILLGEGNLLGLHFLEQDKPYKTFCRGKDTVTVFSVRCKHSLRMHIPWRLCSGHNGTIISEAGLIRFEGELVTRKTNSGTEYRIKNVMPVTLEGLYFRMNGAGEIVSAIT</sequence>
<gene>
    <name evidence="1" type="ORF">HPB47_019117</name>
</gene>
<name>A0AC60R1I8_IXOPE</name>
<dbReference type="Proteomes" id="UP000805193">
    <property type="component" value="Unassembled WGS sequence"/>
</dbReference>
<organism evidence="1 2">
    <name type="scientific">Ixodes persulcatus</name>
    <name type="common">Taiga tick</name>
    <dbReference type="NCBI Taxonomy" id="34615"/>
    <lineage>
        <taxon>Eukaryota</taxon>
        <taxon>Metazoa</taxon>
        <taxon>Ecdysozoa</taxon>
        <taxon>Arthropoda</taxon>
        <taxon>Chelicerata</taxon>
        <taxon>Arachnida</taxon>
        <taxon>Acari</taxon>
        <taxon>Parasitiformes</taxon>
        <taxon>Ixodida</taxon>
        <taxon>Ixodoidea</taxon>
        <taxon>Ixodidae</taxon>
        <taxon>Ixodinae</taxon>
        <taxon>Ixodes</taxon>
    </lineage>
</organism>
<dbReference type="EMBL" id="JABSTQ010000085">
    <property type="protein sequence ID" value="KAG0445684.1"/>
    <property type="molecule type" value="Genomic_DNA"/>
</dbReference>
<feature type="non-terminal residue" evidence="1">
    <location>
        <position position="147"/>
    </location>
</feature>
<feature type="non-terminal residue" evidence="1">
    <location>
        <position position="1"/>
    </location>
</feature>
<keyword evidence="2" id="KW-1185">Reference proteome</keyword>
<comment type="caution">
    <text evidence="1">The sequence shown here is derived from an EMBL/GenBank/DDBJ whole genome shotgun (WGS) entry which is preliminary data.</text>
</comment>
<reference evidence="1 2" key="1">
    <citation type="journal article" date="2020" name="Cell">
        <title>Large-Scale Comparative Analyses of Tick Genomes Elucidate Their Genetic Diversity and Vector Capacities.</title>
        <authorList>
            <consortium name="Tick Genome and Microbiome Consortium (TIGMIC)"/>
            <person name="Jia N."/>
            <person name="Wang J."/>
            <person name="Shi W."/>
            <person name="Du L."/>
            <person name="Sun Y."/>
            <person name="Zhan W."/>
            <person name="Jiang J.F."/>
            <person name="Wang Q."/>
            <person name="Zhang B."/>
            <person name="Ji P."/>
            <person name="Bell-Sakyi L."/>
            <person name="Cui X.M."/>
            <person name="Yuan T.T."/>
            <person name="Jiang B.G."/>
            <person name="Yang W.F."/>
            <person name="Lam T.T."/>
            <person name="Chang Q.C."/>
            <person name="Ding S.J."/>
            <person name="Wang X.J."/>
            <person name="Zhu J.G."/>
            <person name="Ruan X.D."/>
            <person name="Zhao L."/>
            <person name="Wei J.T."/>
            <person name="Ye R.Z."/>
            <person name="Que T.C."/>
            <person name="Du C.H."/>
            <person name="Zhou Y.H."/>
            <person name="Cheng J.X."/>
            <person name="Dai P.F."/>
            <person name="Guo W.B."/>
            <person name="Han X.H."/>
            <person name="Huang E.J."/>
            <person name="Li L.F."/>
            <person name="Wei W."/>
            <person name="Gao Y.C."/>
            <person name="Liu J.Z."/>
            <person name="Shao H.Z."/>
            <person name="Wang X."/>
            <person name="Wang C.C."/>
            <person name="Yang T.C."/>
            <person name="Huo Q.B."/>
            <person name="Li W."/>
            <person name="Chen H.Y."/>
            <person name="Chen S.E."/>
            <person name="Zhou L.G."/>
            <person name="Ni X.B."/>
            <person name="Tian J.H."/>
            <person name="Sheng Y."/>
            <person name="Liu T."/>
            <person name="Pan Y.S."/>
            <person name="Xia L.Y."/>
            <person name="Li J."/>
            <person name="Zhao F."/>
            <person name="Cao W.C."/>
        </authorList>
    </citation>
    <scope>NUCLEOTIDE SEQUENCE [LARGE SCALE GENOMIC DNA]</scope>
    <source>
        <strain evidence="1">Iper-2018</strain>
    </source>
</reference>
<evidence type="ECO:0000313" key="1">
    <source>
        <dbReference type="EMBL" id="KAG0445684.1"/>
    </source>
</evidence>
<evidence type="ECO:0000313" key="2">
    <source>
        <dbReference type="Proteomes" id="UP000805193"/>
    </source>
</evidence>
<protein>
    <submittedName>
        <fullName evidence="1">Uncharacterized protein</fullName>
    </submittedName>
</protein>
<proteinExistence type="predicted"/>